<dbReference type="InterPro" id="IPR008280">
    <property type="entry name" value="Tub_FtsZ_C"/>
</dbReference>
<gene>
    <name evidence="4" type="ORF">KDK92_01565</name>
</gene>
<dbReference type="GO" id="GO:0051301">
    <property type="term" value="P:cell division"/>
    <property type="evidence" value="ECO:0007669"/>
    <property type="project" value="TreeGrafter"/>
</dbReference>
<dbReference type="InterPro" id="IPR045061">
    <property type="entry name" value="FtsZ/CetZ"/>
</dbReference>
<dbReference type="GO" id="GO:0032153">
    <property type="term" value="C:cell division site"/>
    <property type="evidence" value="ECO:0007669"/>
    <property type="project" value="TreeGrafter"/>
</dbReference>
<dbReference type="RefSeq" id="WP_250857282.1">
    <property type="nucleotide sequence ID" value="NZ_JAGSOJ010000001.1"/>
</dbReference>
<dbReference type="PANTHER" id="PTHR30314:SF3">
    <property type="entry name" value="MITOCHONDRIAL DIVISION PROTEIN FSZA"/>
    <property type="match status" value="1"/>
</dbReference>
<dbReference type="PANTHER" id="PTHR30314">
    <property type="entry name" value="CELL DIVISION PROTEIN FTSZ-RELATED"/>
    <property type="match status" value="1"/>
</dbReference>
<dbReference type="EMBL" id="JAGSOJ010000001">
    <property type="protein sequence ID" value="MCM1988413.1"/>
    <property type="molecule type" value="Genomic_DNA"/>
</dbReference>
<sequence length="283" mass="32455">MITIVACGESGIRAMENLNIHRYGDSNRLAIHLDKTMKILNRCDKNIYLGDCIEELLNSKGRMEISYHNEELIQRRVARYFLNTEIAIVVGTIKDERDSTLIESTCKLLSKMGILNLLMVSKEYNNDNLQDIIYKTSLKYLSESCSSIFEVEREKFEDNVIQLSNNFYELINFNGIFNLNVGDFYKIFNGGKNSYFAYATACGKDRGRKVVQEILRNKDMVRRLMTAGNILINITGNKSLGLHEIKNITELIYENINEEAGIVFGTLINEKYVEDIKLSLIVN</sequence>
<evidence type="ECO:0000259" key="3">
    <source>
        <dbReference type="Pfam" id="PF12327"/>
    </source>
</evidence>
<dbReference type="GO" id="GO:0005525">
    <property type="term" value="F:GTP binding"/>
    <property type="evidence" value="ECO:0007669"/>
    <property type="project" value="UniProtKB-KW"/>
</dbReference>
<reference evidence="4" key="2">
    <citation type="submission" date="2021-04" db="EMBL/GenBank/DDBJ databases">
        <authorList>
            <person name="Dong X."/>
        </authorList>
    </citation>
    <scope>NUCLEOTIDE SEQUENCE</scope>
    <source>
        <strain evidence="4">ZWT</strain>
    </source>
</reference>
<dbReference type="AlphaFoldDB" id="A0A9J6NXQ6"/>
<evidence type="ECO:0000256" key="1">
    <source>
        <dbReference type="ARBA" id="ARBA00022741"/>
    </source>
</evidence>
<organism evidence="4 5">
    <name type="scientific">Oceanirhabdus seepicola</name>
    <dbReference type="NCBI Taxonomy" id="2828781"/>
    <lineage>
        <taxon>Bacteria</taxon>
        <taxon>Bacillati</taxon>
        <taxon>Bacillota</taxon>
        <taxon>Clostridia</taxon>
        <taxon>Eubacteriales</taxon>
        <taxon>Clostridiaceae</taxon>
        <taxon>Oceanirhabdus</taxon>
    </lineage>
</organism>
<accession>A0A9J6NXQ6</accession>
<proteinExistence type="predicted"/>
<dbReference type="GO" id="GO:0005737">
    <property type="term" value="C:cytoplasm"/>
    <property type="evidence" value="ECO:0007669"/>
    <property type="project" value="TreeGrafter"/>
</dbReference>
<reference evidence="4" key="1">
    <citation type="journal article" date="2021" name="mSystems">
        <title>Bacteria and Archaea Synergistically Convert Glycine Betaine to Biogenic Methane in the Formosa Cold Seep of the South China Sea.</title>
        <authorList>
            <person name="Li L."/>
            <person name="Zhang W."/>
            <person name="Zhang S."/>
            <person name="Song L."/>
            <person name="Sun Q."/>
            <person name="Zhang H."/>
            <person name="Xiang H."/>
            <person name="Dong X."/>
        </authorList>
    </citation>
    <scope>NUCLEOTIDE SEQUENCE</scope>
    <source>
        <strain evidence="4">ZWT</strain>
    </source>
</reference>
<dbReference type="Pfam" id="PF12327">
    <property type="entry name" value="FtsZ_C"/>
    <property type="match status" value="1"/>
</dbReference>
<keyword evidence="5" id="KW-1185">Reference proteome</keyword>
<keyword evidence="2" id="KW-0342">GTP-binding</keyword>
<dbReference type="SUPFAM" id="SSF55307">
    <property type="entry name" value="Tubulin C-terminal domain-like"/>
    <property type="match status" value="1"/>
</dbReference>
<protein>
    <recommendedName>
        <fullName evidence="3">Cell division protein FtsZ C-terminal domain-containing protein</fullName>
    </recommendedName>
</protein>
<dbReference type="Proteomes" id="UP001056429">
    <property type="component" value="Unassembled WGS sequence"/>
</dbReference>
<dbReference type="InterPro" id="IPR024757">
    <property type="entry name" value="FtsZ_C"/>
</dbReference>
<dbReference type="InterPro" id="IPR036525">
    <property type="entry name" value="Tubulin/FtsZ_GTPase_sf"/>
</dbReference>
<comment type="caution">
    <text evidence="4">The sequence shown here is derived from an EMBL/GenBank/DDBJ whole genome shotgun (WGS) entry which is preliminary data.</text>
</comment>
<evidence type="ECO:0000256" key="2">
    <source>
        <dbReference type="ARBA" id="ARBA00023134"/>
    </source>
</evidence>
<dbReference type="GO" id="GO:0003924">
    <property type="term" value="F:GTPase activity"/>
    <property type="evidence" value="ECO:0007669"/>
    <property type="project" value="InterPro"/>
</dbReference>
<evidence type="ECO:0000313" key="4">
    <source>
        <dbReference type="EMBL" id="MCM1988413.1"/>
    </source>
</evidence>
<dbReference type="Gene3D" id="3.40.50.1440">
    <property type="entry name" value="Tubulin/FtsZ, GTPase domain"/>
    <property type="match status" value="1"/>
</dbReference>
<keyword evidence="1" id="KW-0547">Nucleotide-binding</keyword>
<evidence type="ECO:0000313" key="5">
    <source>
        <dbReference type="Proteomes" id="UP001056429"/>
    </source>
</evidence>
<name>A0A9J6NXQ6_9CLOT</name>
<feature type="domain" description="Cell division protein FtsZ C-terminal" evidence="3">
    <location>
        <begin position="200"/>
        <end position="282"/>
    </location>
</feature>